<dbReference type="EMBL" id="CP031310">
    <property type="protein sequence ID" value="QCC49963.1"/>
    <property type="molecule type" value="Genomic_DNA"/>
</dbReference>
<reference evidence="1 2" key="1">
    <citation type="journal article" date="2019" name="Nat. Commun.">
        <title>A new type of DNA phosphorothioation-based antiviral system in archaea.</title>
        <authorList>
            <person name="Xiong L."/>
            <person name="Liu S."/>
            <person name="Chen S."/>
            <person name="Xiao Y."/>
            <person name="Zhu B."/>
            <person name="Gao Y."/>
            <person name="Zhang Y."/>
            <person name="Chen B."/>
            <person name="Luo J."/>
            <person name="Deng Z."/>
            <person name="Chen X."/>
            <person name="Wang L."/>
            <person name="Chen S."/>
        </authorList>
    </citation>
    <scope>NUCLEOTIDE SEQUENCE [LARGE SCALE GENOMIC DNA]</scope>
    <source>
        <strain evidence="1 2">CBA1105</strain>
    </source>
</reference>
<dbReference type="OrthoDB" id="241883at2157"/>
<gene>
    <name evidence="1" type="ORF">DV733_01425</name>
</gene>
<dbReference type="InterPro" id="IPR046783">
    <property type="entry name" value="HTH_63"/>
</dbReference>
<evidence type="ECO:0000313" key="1">
    <source>
        <dbReference type="EMBL" id="QCC49963.1"/>
    </source>
</evidence>
<evidence type="ECO:0000313" key="2">
    <source>
        <dbReference type="Proteomes" id="UP000296706"/>
    </source>
</evidence>
<dbReference type="STRING" id="1457250.GCA_000755225_02579"/>
<organism evidence="1 2">
    <name type="scientific">Halapricum salinum</name>
    <dbReference type="NCBI Taxonomy" id="1457250"/>
    <lineage>
        <taxon>Archaea</taxon>
        <taxon>Methanobacteriati</taxon>
        <taxon>Methanobacteriota</taxon>
        <taxon>Stenosarchaea group</taxon>
        <taxon>Halobacteria</taxon>
        <taxon>Halobacteriales</taxon>
        <taxon>Haloarculaceae</taxon>
        <taxon>Halapricum</taxon>
    </lineage>
</organism>
<dbReference type="Proteomes" id="UP000296706">
    <property type="component" value="Chromosome"/>
</dbReference>
<dbReference type="Pfam" id="PF20575">
    <property type="entry name" value="HTH_63"/>
    <property type="match status" value="1"/>
</dbReference>
<dbReference type="RefSeq" id="WP_049993403.1">
    <property type="nucleotide sequence ID" value="NZ_CP031310.1"/>
</dbReference>
<dbReference type="AlphaFoldDB" id="A0A4D6H807"/>
<dbReference type="KEGG" id="hsn:DV733_01425"/>
<sequence>MPETTRGGQRRVELVVRDDLPEPVESRLERLSARLDQLVAASEIDSYARYRWSKHQSFDAAESRYVSFREWARDAGVQLSPGFDSRACYSMVTGECEQSLVVPVVCLAVYDGDEIEAVYPHVGAEPRTVADGLAALSGPVHDSLPSTPESGTAD</sequence>
<keyword evidence="2" id="KW-1185">Reference proteome</keyword>
<accession>A0A4D6H807</accession>
<dbReference type="GeneID" id="39846487"/>
<protein>
    <submittedName>
        <fullName evidence="1">Uncharacterized protein</fullName>
    </submittedName>
</protein>
<name>A0A4D6H807_9EURY</name>
<proteinExistence type="predicted"/>